<dbReference type="CDD" id="cd00038">
    <property type="entry name" value="CAP_ED"/>
    <property type="match status" value="1"/>
</dbReference>
<comment type="caution">
    <text evidence="7">The sequence shown here is derived from an EMBL/GenBank/DDBJ whole genome shotgun (WGS) entry which is preliminary data.</text>
</comment>
<dbReference type="PANTHER" id="PTHR43065">
    <property type="entry name" value="SENSOR HISTIDINE KINASE"/>
    <property type="match status" value="1"/>
</dbReference>
<dbReference type="Gene3D" id="1.10.287.130">
    <property type="match status" value="1"/>
</dbReference>
<dbReference type="Proteomes" id="UP000315759">
    <property type="component" value="Unassembled WGS sequence"/>
</dbReference>
<keyword evidence="3" id="KW-0418">Kinase</keyword>
<sequence>MGEQCRADELRSLFLFEHLSNTQLELLCTAGRIETFPPGPLIREGEPATHFYVMIEGELLMSGRMGGVDVQTHRTSQRGVYCGAWVAYIPAAAQVHEVSIRLTRTSRFYVLDAERFAGFMQSQFPMAVHLLAGHTLGTIRQQQILGQRARLLALGTITAGLTHHLNNPAAAIARAATDLREVVSRMRHQLSVVADGGFTPEAVRALTSIQSAAAEHVGSAGNRDTGALEAADREERIGDWLDDYGIDDAWDKAPTFAEAGLDTEWLQQVSSSIATGSGGNPGTGALQRAVGWLRDSIDSDLRVREIIDASKRISTLLAGAKQYSQMDRGVYQTVDVHALLRSTLLMFEGRVGTGSDVRLVTNWDHNLPEISCYAGDLNQVWTNIIDNAVEAMKGQGALTVRTLREGDSMICVEICDDGPGIANDIVDHIFTAFFTTKPAGEGSGLGLDLAWRIVEKHGGNLSVQTEPGDTRFTVRLPLQAPRDPRPSDD</sequence>
<dbReference type="EC" id="2.7.13.3" evidence="2"/>
<evidence type="ECO:0000256" key="1">
    <source>
        <dbReference type="ARBA" id="ARBA00000085"/>
    </source>
</evidence>
<dbReference type="AlphaFoldDB" id="A0A544W0K1"/>
<dbReference type="Pfam" id="PF02518">
    <property type="entry name" value="HATPase_c"/>
    <property type="match status" value="1"/>
</dbReference>
<dbReference type="PROSITE" id="PS50042">
    <property type="entry name" value="CNMP_BINDING_3"/>
    <property type="match status" value="1"/>
</dbReference>
<protein>
    <recommendedName>
        <fullName evidence="2">histidine kinase</fullName>
        <ecNumber evidence="2">2.7.13.3</ecNumber>
    </recommendedName>
</protein>
<accession>A0A544W0K1</accession>
<dbReference type="Gene3D" id="2.60.120.10">
    <property type="entry name" value="Jelly Rolls"/>
    <property type="match status" value="1"/>
</dbReference>
<dbReference type="InterPro" id="IPR004358">
    <property type="entry name" value="Sig_transdc_His_kin-like_C"/>
</dbReference>
<dbReference type="PRINTS" id="PR00344">
    <property type="entry name" value="BCTRLSENSOR"/>
</dbReference>
<name>A0A544W0K1_9MYCO</name>
<evidence type="ECO:0000256" key="4">
    <source>
        <dbReference type="ARBA" id="ARBA00023012"/>
    </source>
</evidence>
<comment type="catalytic activity">
    <reaction evidence="1">
        <text>ATP + protein L-histidine = ADP + protein N-phospho-L-histidine.</text>
        <dbReference type="EC" id="2.7.13.3"/>
    </reaction>
</comment>
<evidence type="ECO:0000259" key="5">
    <source>
        <dbReference type="PROSITE" id="PS50042"/>
    </source>
</evidence>
<keyword evidence="4" id="KW-0902">Two-component regulatory system</keyword>
<evidence type="ECO:0000313" key="7">
    <source>
        <dbReference type="EMBL" id="TQR85764.1"/>
    </source>
</evidence>
<dbReference type="InterPro" id="IPR014710">
    <property type="entry name" value="RmlC-like_jellyroll"/>
</dbReference>
<dbReference type="InterPro" id="IPR005467">
    <property type="entry name" value="His_kinase_dom"/>
</dbReference>
<dbReference type="InterPro" id="IPR000595">
    <property type="entry name" value="cNMP-bd_dom"/>
</dbReference>
<dbReference type="InterPro" id="IPR018490">
    <property type="entry name" value="cNMP-bd_dom_sf"/>
</dbReference>
<dbReference type="EMBL" id="VIFX01000018">
    <property type="protein sequence ID" value="TQR85764.1"/>
    <property type="molecule type" value="Genomic_DNA"/>
</dbReference>
<dbReference type="Gene3D" id="3.30.565.10">
    <property type="entry name" value="Histidine kinase-like ATPase, C-terminal domain"/>
    <property type="match status" value="1"/>
</dbReference>
<feature type="domain" description="Histidine kinase" evidence="6">
    <location>
        <begin position="306"/>
        <end position="480"/>
    </location>
</feature>
<gene>
    <name evidence="7" type="ORF">D8S82_15160</name>
</gene>
<feature type="domain" description="Cyclic nucleotide-binding" evidence="5">
    <location>
        <begin position="15"/>
        <end position="116"/>
    </location>
</feature>
<keyword evidence="3" id="KW-0808">Transferase</keyword>
<dbReference type="GO" id="GO:0000160">
    <property type="term" value="P:phosphorelay signal transduction system"/>
    <property type="evidence" value="ECO:0007669"/>
    <property type="project" value="UniProtKB-KW"/>
</dbReference>
<dbReference type="SUPFAM" id="SSF51206">
    <property type="entry name" value="cAMP-binding domain-like"/>
    <property type="match status" value="1"/>
</dbReference>
<dbReference type="InterPro" id="IPR036890">
    <property type="entry name" value="HATPase_C_sf"/>
</dbReference>
<dbReference type="PROSITE" id="PS50109">
    <property type="entry name" value="HIS_KIN"/>
    <property type="match status" value="1"/>
</dbReference>
<keyword evidence="8" id="KW-1185">Reference proteome</keyword>
<evidence type="ECO:0000256" key="2">
    <source>
        <dbReference type="ARBA" id="ARBA00012438"/>
    </source>
</evidence>
<reference evidence="7 8" key="1">
    <citation type="submission" date="2018-10" db="EMBL/GenBank/DDBJ databases">
        <title>Draft genome of Mycobacterium hodleri strain B.</title>
        <authorList>
            <person name="Amande T.J."/>
            <person name="Mcgenity T.J."/>
        </authorList>
    </citation>
    <scope>NUCLEOTIDE SEQUENCE [LARGE SCALE GENOMIC DNA]</scope>
    <source>
        <strain evidence="7 8">B</strain>
    </source>
</reference>
<dbReference type="RefSeq" id="WP_142552969.1">
    <property type="nucleotide sequence ID" value="NZ_VIFX01000018.1"/>
</dbReference>
<dbReference type="PROSITE" id="PS00888">
    <property type="entry name" value="CNMP_BINDING_1"/>
    <property type="match status" value="1"/>
</dbReference>
<evidence type="ECO:0000256" key="3">
    <source>
        <dbReference type="ARBA" id="ARBA00022777"/>
    </source>
</evidence>
<evidence type="ECO:0000313" key="8">
    <source>
        <dbReference type="Proteomes" id="UP000315759"/>
    </source>
</evidence>
<dbReference type="GO" id="GO:0004673">
    <property type="term" value="F:protein histidine kinase activity"/>
    <property type="evidence" value="ECO:0007669"/>
    <property type="project" value="UniProtKB-EC"/>
</dbReference>
<dbReference type="InterPro" id="IPR003594">
    <property type="entry name" value="HATPase_dom"/>
</dbReference>
<dbReference type="PANTHER" id="PTHR43065:SF48">
    <property type="entry name" value="HISTIDINE KINASE"/>
    <property type="match status" value="1"/>
</dbReference>
<proteinExistence type="predicted"/>
<dbReference type="SMART" id="SM00387">
    <property type="entry name" value="HATPase_c"/>
    <property type="match status" value="1"/>
</dbReference>
<organism evidence="7 8">
    <name type="scientific">Mycolicibacterium hodleri</name>
    <dbReference type="NCBI Taxonomy" id="49897"/>
    <lineage>
        <taxon>Bacteria</taxon>
        <taxon>Bacillati</taxon>
        <taxon>Actinomycetota</taxon>
        <taxon>Actinomycetes</taxon>
        <taxon>Mycobacteriales</taxon>
        <taxon>Mycobacteriaceae</taxon>
        <taxon>Mycolicibacterium</taxon>
    </lineage>
</organism>
<dbReference type="InterPro" id="IPR018488">
    <property type="entry name" value="cNMP-bd_CS"/>
</dbReference>
<dbReference type="SUPFAM" id="SSF55874">
    <property type="entry name" value="ATPase domain of HSP90 chaperone/DNA topoisomerase II/histidine kinase"/>
    <property type="match status" value="1"/>
</dbReference>
<evidence type="ECO:0000259" key="6">
    <source>
        <dbReference type="PROSITE" id="PS50109"/>
    </source>
</evidence>